<evidence type="ECO:0000313" key="1">
    <source>
        <dbReference type="EMBL" id="KAI4457376.1"/>
    </source>
</evidence>
<accession>A0ACB9SQA9</accession>
<name>A0ACB9SQA9_HOLOL</name>
<proteinExistence type="predicted"/>
<gene>
    <name evidence="1" type="ORF">MML48_7g00002079</name>
</gene>
<keyword evidence="2" id="KW-1185">Reference proteome</keyword>
<protein>
    <submittedName>
        <fullName evidence="1">Uncharacterized protein</fullName>
    </submittedName>
</protein>
<organism evidence="1 2">
    <name type="scientific">Holotrichia oblita</name>
    <name type="common">Chafer beetle</name>
    <dbReference type="NCBI Taxonomy" id="644536"/>
    <lineage>
        <taxon>Eukaryota</taxon>
        <taxon>Metazoa</taxon>
        <taxon>Ecdysozoa</taxon>
        <taxon>Arthropoda</taxon>
        <taxon>Hexapoda</taxon>
        <taxon>Insecta</taxon>
        <taxon>Pterygota</taxon>
        <taxon>Neoptera</taxon>
        <taxon>Endopterygota</taxon>
        <taxon>Coleoptera</taxon>
        <taxon>Polyphaga</taxon>
        <taxon>Scarabaeiformia</taxon>
        <taxon>Scarabaeidae</taxon>
        <taxon>Melolonthinae</taxon>
        <taxon>Holotrichia</taxon>
    </lineage>
</organism>
<comment type="caution">
    <text evidence="1">The sequence shown here is derived from an EMBL/GenBank/DDBJ whole genome shotgun (WGS) entry which is preliminary data.</text>
</comment>
<dbReference type="Proteomes" id="UP001056778">
    <property type="component" value="Chromosome 7"/>
</dbReference>
<sequence>MSTKLQSTAIDIDDPLYRITPMQQVAASCTGAIITSLFVTPLDVVKIRLQAQRKNAAKCFLYCNGLMDHYCDCDVQRNNWINRPGQFNGTLDAFVKITKYEGVTSLWSGLSPTLVLALPATVIYFVTYEQLRLKLKDNYNQNNTRGESIKQPYWIPVIAGGSARIISASIVSPLELIRTKMQSTRLSYFEIGQALKILIKQDGIPGLWKGVFATLLRDVPFSAIYWTSYEFIKSRTSNGTVPSFGYSFLAGFVSGSIAATVTVPFDVVKTHQQIELGEQVLSGAEKQPKTTWEIMRHLYHEFGFRGLFTGLAPRLIKVAPACAIMIATFEHSKLAFYRLANPELFQHSTLKSSVDHSPTSTLDESSYTPQKTRETQSNINVPDINVTRSQTDIL</sequence>
<reference evidence="1" key="1">
    <citation type="submission" date="2022-04" db="EMBL/GenBank/DDBJ databases">
        <title>Chromosome-scale genome assembly of Holotrichia oblita Faldermann.</title>
        <authorList>
            <person name="Rongchong L."/>
        </authorList>
    </citation>
    <scope>NUCLEOTIDE SEQUENCE</scope>
    <source>
        <strain evidence="1">81SQS9</strain>
    </source>
</reference>
<dbReference type="EMBL" id="CM043021">
    <property type="protein sequence ID" value="KAI4457376.1"/>
    <property type="molecule type" value="Genomic_DNA"/>
</dbReference>
<evidence type="ECO:0000313" key="2">
    <source>
        <dbReference type="Proteomes" id="UP001056778"/>
    </source>
</evidence>